<dbReference type="AlphaFoldDB" id="A0A934VRZ9"/>
<evidence type="ECO:0000313" key="16">
    <source>
        <dbReference type="Proteomes" id="UP000617628"/>
    </source>
</evidence>
<keyword evidence="3" id="KW-0813">Transport</keyword>
<dbReference type="GO" id="GO:0015293">
    <property type="term" value="F:symporter activity"/>
    <property type="evidence" value="ECO:0007669"/>
    <property type="project" value="UniProtKB-KW"/>
</dbReference>
<evidence type="ECO:0000256" key="6">
    <source>
        <dbReference type="ARBA" id="ARBA00022847"/>
    </source>
</evidence>
<feature type="transmembrane region" description="Helical" evidence="14">
    <location>
        <begin position="122"/>
        <end position="144"/>
    </location>
</feature>
<accession>A0A934VRZ9</accession>
<evidence type="ECO:0000256" key="10">
    <source>
        <dbReference type="ARBA" id="ARBA00023136"/>
    </source>
</evidence>
<evidence type="ECO:0000256" key="11">
    <source>
        <dbReference type="ARBA" id="ARBA00023201"/>
    </source>
</evidence>
<evidence type="ECO:0000256" key="14">
    <source>
        <dbReference type="SAM" id="Phobius"/>
    </source>
</evidence>
<evidence type="ECO:0000256" key="8">
    <source>
        <dbReference type="ARBA" id="ARBA00023053"/>
    </source>
</evidence>
<evidence type="ECO:0000256" key="4">
    <source>
        <dbReference type="ARBA" id="ARBA00022475"/>
    </source>
</evidence>
<comment type="caution">
    <text evidence="15">The sequence shown here is derived from an EMBL/GenBank/DDBJ whole genome shotgun (WGS) entry which is preliminary data.</text>
</comment>
<sequence length="619" mass="68791">MHWIDYLIVGLVLIGLVFVGIGLSRKSSSDTSEYLVAGRKMPWWLVGVSDVAVGLNTSSMLQDSRKVRQDGVMGLMQMWGFAMKACIQGVFFERLWRRARFKTQMEFYEARYTGWKANFARVFDTVVFGGFVTSIWAAIGLVGIKKVVTVILGLPTYVEVAGLNVSTETIAVIGVVAIALVYSAAAGARGIFWTDLIEFIIAIVPLYVLLILVYSKIGGSVGLHENIDALSGDNSKYLQFLQPFSIIIVYMFFINPLLDHGGFNPGMQRTLSLKDEREVIYSLIFKSVVGFLLRGFPFIAIGLIGMFLVSDAYLLDNFDPLMTPEGGEIPDWERVFPTLASQYLPVGLMGLMVAGFLCAFMSSFDSNIHLTGSVFVNDLYRPFIAKGKSEKHYVRATQVVMTLAALNTILIGIFVDDILYLGYFALTITLGGGWFKLLRLVWWRVNGNAEVASQLFSLVVFAFILSPFGKPFVVGLVQFMGLEGNDAFYVTRNTVAGLACTTFAFVVMLMSKPEPMDKLTEFYRRMRPFGFWGPVRSTLGGKVAAPDPISIQIALTASILAIVWGGWFAAMCFLLTYWLGGLLACCFIGLGIFGTRFFLLKLYPEGEEIMEYQELETKR</sequence>
<keyword evidence="4" id="KW-1003">Cell membrane</keyword>
<feature type="transmembrane region" description="Helical" evidence="14">
    <location>
        <begin position="455"/>
        <end position="477"/>
    </location>
</feature>
<protein>
    <recommendedName>
        <fullName evidence="17">Na+/proline symporter</fullName>
    </recommendedName>
</protein>
<evidence type="ECO:0000256" key="13">
    <source>
        <dbReference type="RuleBase" id="RU362091"/>
    </source>
</evidence>
<evidence type="ECO:0000256" key="1">
    <source>
        <dbReference type="ARBA" id="ARBA00004651"/>
    </source>
</evidence>
<dbReference type="EMBL" id="JAENIL010000031">
    <property type="protein sequence ID" value="MBK1878495.1"/>
    <property type="molecule type" value="Genomic_DNA"/>
</dbReference>
<feature type="transmembrane region" description="Helical" evidence="14">
    <location>
        <begin position="396"/>
        <end position="415"/>
    </location>
</feature>
<dbReference type="InterPro" id="IPR050277">
    <property type="entry name" value="Sodium:Solute_Symporter"/>
</dbReference>
<feature type="transmembrane region" description="Helical" evidence="14">
    <location>
        <begin position="279"/>
        <end position="309"/>
    </location>
</feature>
<dbReference type="InterPro" id="IPR038377">
    <property type="entry name" value="Na/Glc_symporter_sf"/>
</dbReference>
<dbReference type="PROSITE" id="PS50283">
    <property type="entry name" value="NA_SOLUT_SYMP_3"/>
    <property type="match status" value="1"/>
</dbReference>
<evidence type="ECO:0000256" key="2">
    <source>
        <dbReference type="ARBA" id="ARBA00006434"/>
    </source>
</evidence>
<reference evidence="15" key="1">
    <citation type="submission" date="2021-01" db="EMBL/GenBank/DDBJ databases">
        <title>Modified the classification status of verrucomicrobia.</title>
        <authorList>
            <person name="Feng X."/>
        </authorList>
    </citation>
    <scope>NUCLEOTIDE SEQUENCE</scope>
    <source>
        <strain evidence="15">KCTC 13126</strain>
    </source>
</reference>
<keyword evidence="11" id="KW-0739">Sodium transport</keyword>
<feature type="transmembrane region" description="Helical" evidence="14">
    <location>
        <begin position="421"/>
        <end position="443"/>
    </location>
</feature>
<name>A0A934VRZ9_9BACT</name>
<feature type="transmembrane region" description="Helical" evidence="14">
    <location>
        <begin position="575"/>
        <end position="599"/>
    </location>
</feature>
<keyword evidence="16" id="KW-1185">Reference proteome</keyword>
<feature type="transmembrane region" description="Helical" evidence="14">
    <location>
        <begin position="196"/>
        <end position="217"/>
    </location>
</feature>
<gene>
    <name evidence="15" type="ORF">JIN87_16560</name>
</gene>
<feature type="transmembrane region" description="Helical" evidence="14">
    <location>
        <begin position="237"/>
        <end position="258"/>
    </location>
</feature>
<keyword evidence="10 14" id="KW-0472">Membrane</keyword>
<dbReference type="Pfam" id="PF00474">
    <property type="entry name" value="SSF"/>
    <property type="match status" value="1"/>
</dbReference>
<dbReference type="PANTHER" id="PTHR48086">
    <property type="entry name" value="SODIUM/PROLINE SYMPORTER-RELATED"/>
    <property type="match status" value="1"/>
</dbReference>
<comment type="subcellular location">
    <subcellularLocation>
        <location evidence="1">Cell membrane</location>
        <topology evidence="1">Multi-pass membrane protein</topology>
    </subcellularLocation>
</comment>
<evidence type="ECO:0000256" key="12">
    <source>
        <dbReference type="ARBA" id="ARBA00033708"/>
    </source>
</evidence>
<evidence type="ECO:0000256" key="9">
    <source>
        <dbReference type="ARBA" id="ARBA00023065"/>
    </source>
</evidence>
<feature type="transmembrane region" description="Helical" evidence="14">
    <location>
        <begin position="73"/>
        <end position="92"/>
    </location>
</feature>
<evidence type="ECO:0000256" key="5">
    <source>
        <dbReference type="ARBA" id="ARBA00022692"/>
    </source>
</evidence>
<comment type="similarity">
    <text evidence="2 13">Belongs to the sodium:solute symporter (SSF) (TC 2.A.21) family.</text>
</comment>
<evidence type="ECO:0000256" key="3">
    <source>
        <dbReference type="ARBA" id="ARBA00022448"/>
    </source>
</evidence>
<proteinExistence type="inferred from homology"/>
<feature type="transmembrane region" description="Helical" evidence="14">
    <location>
        <begin position="489"/>
        <end position="510"/>
    </location>
</feature>
<feature type="transmembrane region" description="Helical" evidence="14">
    <location>
        <begin position="164"/>
        <end position="184"/>
    </location>
</feature>
<dbReference type="Proteomes" id="UP000617628">
    <property type="component" value="Unassembled WGS sequence"/>
</dbReference>
<organism evidence="15 16">
    <name type="scientific">Pelagicoccus mobilis</name>
    <dbReference type="NCBI Taxonomy" id="415221"/>
    <lineage>
        <taxon>Bacteria</taxon>
        <taxon>Pseudomonadati</taxon>
        <taxon>Verrucomicrobiota</taxon>
        <taxon>Opitutia</taxon>
        <taxon>Puniceicoccales</taxon>
        <taxon>Pelagicoccaceae</taxon>
        <taxon>Pelagicoccus</taxon>
    </lineage>
</organism>
<comment type="catalytic activity">
    <reaction evidence="12">
        <text>L-proline(in) + Na(+)(in) = L-proline(out) + Na(+)(out)</text>
        <dbReference type="Rhea" id="RHEA:28967"/>
        <dbReference type="ChEBI" id="CHEBI:29101"/>
        <dbReference type="ChEBI" id="CHEBI:60039"/>
    </reaction>
</comment>
<dbReference type="InterPro" id="IPR001734">
    <property type="entry name" value="Na/solute_symporter"/>
</dbReference>
<dbReference type="Gene3D" id="1.20.1730.10">
    <property type="entry name" value="Sodium/glucose cotransporter"/>
    <property type="match status" value="1"/>
</dbReference>
<evidence type="ECO:0000256" key="7">
    <source>
        <dbReference type="ARBA" id="ARBA00022989"/>
    </source>
</evidence>
<evidence type="ECO:0000313" key="15">
    <source>
        <dbReference type="EMBL" id="MBK1878495.1"/>
    </source>
</evidence>
<keyword evidence="6" id="KW-0769">Symport</keyword>
<feature type="transmembrane region" description="Helical" evidence="14">
    <location>
        <begin position="343"/>
        <end position="364"/>
    </location>
</feature>
<evidence type="ECO:0008006" key="17">
    <source>
        <dbReference type="Google" id="ProtNLM"/>
    </source>
</evidence>
<keyword evidence="7 14" id="KW-1133">Transmembrane helix</keyword>
<dbReference type="GO" id="GO:0005886">
    <property type="term" value="C:plasma membrane"/>
    <property type="evidence" value="ECO:0007669"/>
    <property type="project" value="UniProtKB-SubCell"/>
</dbReference>
<keyword evidence="9" id="KW-0406">Ion transport</keyword>
<keyword evidence="8" id="KW-0915">Sodium</keyword>
<dbReference type="RefSeq" id="WP_200356707.1">
    <property type="nucleotide sequence ID" value="NZ_JAENIL010000031.1"/>
</dbReference>
<keyword evidence="5 14" id="KW-0812">Transmembrane</keyword>
<feature type="transmembrane region" description="Helical" evidence="14">
    <location>
        <begin position="549"/>
        <end position="569"/>
    </location>
</feature>
<dbReference type="PANTHER" id="PTHR48086:SF3">
    <property type="entry name" value="SODIUM_PROLINE SYMPORTER"/>
    <property type="match status" value="1"/>
</dbReference>
<feature type="transmembrane region" description="Helical" evidence="14">
    <location>
        <begin position="6"/>
        <end position="23"/>
    </location>
</feature>
<dbReference type="GO" id="GO:0006814">
    <property type="term" value="P:sodium ion transport"/>
    <property type="evidence" value="ECO:0007669"/>
    <property type="project" value="UniProtKB-KW"/>
</dbReference>